<reference evidence="2" key="2">
    <citation type="journal article" date="2023" name="Microbiol Resour">
        <title>Decontamination and Annotation of the Draft Genome Sequence of the Oomycete Lagenidium giganteum ARSEF 373.</title>
        <authorList>
            <person name="Morgan W.R."/>
            <person name="Tartar A."/>
        </authorList>
    </citation>
    <scope>NUCLEOTIDE SEQUENCE</scope>
    <source>
        <strain evidence="2">ARSEF 373</strain>
    </source>
</reference>
<dbReference type="SUPFAM" id="SSF54160">
    <property type="entry name" value="Chromo domain-like"/>
    <property type="match status" value="1"/>
</dbReference>
<dbReference type="PANTHER" id="PTHR46148:SF52">
    <property type="entry name" value="OS04G0603800 PROTEIN"/>
    <property type="match status" value="1"/>
</dbReference>
<evidence type="ECO:0000313" key="3">
    <source>
        <dbReference type="Proteomes" id="UP001146120"/>
    </source>
</evidence>
<sequence>MHCRSSGQDGEQYNKNRRQQSFDVGAEVLLAGGNLSARHLGTSKKKLGARWVGPYTITKRNGRGYYQLKLPPGIKIHPVFHTSALKPYIAQENRREFQRLFKVRLNDGTEAFASQSTSKSVTRGQLRYEVKWLGQPATTWEPVANLTSIAGLIQRYHKRKEDDCSRGGECHEIASDRSSWFSYVLFLSMFLSSFGERTPSPEFSCTLLGEARASDRIILPYHF</sequence>
<dbReference type="InterPro" id="IPR056924">
    <property type="entry name" value="SH3_Tf2-1"/>
</dbReference>
<feature type="domain" description="Chromo" evidence="1">
    <location>
        <begin position="95"/>
        <end position="160"/>
    </location>
</feature>
<organism evidence="2 3">
    <name type="scientific">Lagenidium giganteum</name>
    <dbReference type="NCBI Taxonomy" id="4803"/>
    <lineage>
        <taxon>Eukaryota</taxon>
        <taxon>Sar</taxon>
        <taxon>Stramenopiles</taxon>
        <taxon>Oomycota</taxon>
        <taxon>Peronosporomycetes</taxon>
        <taxon>Pythiales</taxon>
        <taxon>Pythiaceae</taxon>
    </lineage>
</organism>
<comment type="caution">
    <text evidence="2">The sequence shown here is derived from an EMBL/GenBank/DDBJ whole genome shotgun (WGS) entry which is preliminary data.</text>
</comment>
<dbReference type="PANTHER" id="PTHR46148">
    <property type="entry name" value="CHROMO DOMAIN-CONTAINING PROTEIN"/>
    <property type="match status" value="1"/>
</dbReference>
<name>A0AAV2YPR7_9STRA</name>
<evidence type="ECO:0000259" key="1">
    <source>
        <dbReference type="PROSITE" id="PS50013"/>
    </source>
</evidence>
<dbReference type="Pfam" id="PF24626">
    <property type="entry name" value="SH3_Tf2-1"/>
    <property type="match status" value="1"/>
</dbReference>
<gene>
    <name evidence="2" type="ORF">N0F65_002158</name>
</gene>
<evidence type="ECO:0000313" key="2">
    <source>
        <dbReference type="EMBL" id="DAZ95364.1"/>
    </source>
</evidence>
<protein>
    <recommendedName>
        <fullName evidence="1">Chromo domain-containing protein</fullName>
    </recommendedName>
</protein>
<proteinExistence type="predicted"/>
<dbReference type="Proteomes" id="UP001146120">
    <property type="component" value="Unassembled WGS sequence"/>
</dbReference>
<dbReference type="PROSITE" id="PS50013">
    <property type="entry name" value="CHROMO_2"/>
    <property type="match status" value="1"/>
</dbReference>
<dbReference type="CDD" id="cd00024">
    <property type="entry name" value="CD_CSD"/>
    <property type="match status" value="1"/>
</dbReference>
<dbReference type="InterPro" id="IPR000953">
    <property type="entry name" value="Chromo/chromo_shadow_dom"/>
</dbReference>
<keyword evidence="3" id="KW-1185">Reference proteome</keyword>
<dbReference type="AlphaFoldDB" id="A0AAV2YPR7"/>
<accession>A0AAV2YPR7</accession>
<dbReference type="EMBL" id="DAKRPA010000207">
    <property type="protein sequence ID" value="DAZ95364.1"/>
    <property type="molecule type" value="Genomic_DNA"/>
</dbReference>
<dbReference type="InterPro" id="IPR016197">
    <property type="entry name" value="Chromo-like_dom_sf"/>
</dbReference>
<reference evidence="2" key="1">
    <citation type="submission" date="2022-11" db="EMBL/GenBank/DDBJ databases">
        <authorList>
            <person name="Morgan W.R."/>
            <person name="Tartar A."/>
        </authorList>
    </citation>
    <scope>NUCLEOTIDE SEQUENCE</scope>
    <source>
        <strain evidence="2">ARSEF 373</strain>
    </source>
</reference>
<dbReference type="Gene3D" id="2.40.50.40">
    <property type="match status" value="1"/>
</dbReference>